<dbReference type="Pfam" id="PF00144">
    <property type="entry name" value="Beta-lactamase"/>
    <property type="match status" value="1"/>
</dbReference>
<reference evidence="2" key="2">
    <citation type="submission" date="2020-09" db="EMBL/GenBank/DDBJ databases">
        <authorList>
            <person name="Sun Q."/>
            <person name="Zhou Y."/>
        </authorList>
    </citation>
    <scope>NUCLEOTIDE SEQUENCE</scope>
    <source>
        <strain evidence="2">CGMCC 1.15330</strain>
    </source>
</reference>
<name>A0A916TFF8_9SPHN</name>
<protein>
    <submittedName>
        <fullName evidence="2">Serine hydrolase</fullName>
    </submittedName>
</protein>
<evidence type="ECO:0000313" key="3">
    <source>
        <dbReference type="Proteomes" id="UP000623067"/>
    </source>
</evidence>
<proteinExistence type="predicted"/>
<dbReference type="InterPro" id="IPR001466">
    <property type="entry name" value="Beta-lactam-related"/>
</dbReference>
<dbReference type="EMBL" id="BMIH01000007">
    <property type="protein sequence ID" value="GGB42909.1"/>
    <property type="molecule type" value="Genomic_DNA"/>
</dbReference>
<dbReference type="Proteomes" id="UP000623067">
    <property type="component" value="Unassembled WGS sequence"/>
</dbReference>
<feature type="domain" description="Beta-lactamase-related" evidence="1">
    <location>
        <begin position="11"/>
        <end position="364"/>
    </location>
</feature>
<keyword evidence="2" id="KW-0378">Hydrolase</keyword>
<comment type="caution">
    <text evidence="2">The sequence shown here is derived from an EMBL/GenBank/DDBJ whole genome shotgun (WGS) entry which is preliminary data.</text>
</comment>
<gene>
    <name evidence="2" type="ORF">GCM10011380_35480</name>
</gene>
<accession>A0A916TFF8</accession>
<organism evidence="2 3">
    <name type="scientific">Sphingomonas metalli</name>
    <dbReference type="NCBI Taxonomy" id="1779358"/>
    <lineage>
        <taxon>Bacteria</taxon>
        <taxon>Pseudomonadati</taxon>
        <taxon>Pseudomonadota</taxon>
        <taxon>Alphaproteobacteria</taxon>
        <taxon>Sphingomonadales</taxon>
        <taxon>Sphingomonadaceae</taxon>
        <taxon>Sphingomonas</taxon>
    </lineage>
</organism>
<keyword evidence="3" id="KW-1185">Reference proteome</keyword>
<dbReference type="SUPFAM" id="SSF56601">
    <property type="entry name" value="beta-lactamase/transpeptidase-like"/>
    <property type="match status" value="1"/>
</dbReference>
<dbReference type="InterPro" id="IPR050789">
    <property type="entry name" value="Diverse_Enzym_Activities"/>
</dbReference>
<dbReference type="GO" id="GO:0016787">
    <property type="term" value="F:hydrolase activity"/>
    <property type="evidence" value="ECO:0007669"/>
    <property type="project" value="UniProtKB-KW"/>
</dbReference>
<dbReference type="AlphaFoldDB" id="A0A916TFF8"/>
<dbReference type="InterPro" id="IPR012338">
    <property type="entry name" value="Beta-lactam/transpept-like"/>
</dbReference>
<dbReference type="Gene3D" id="3.40.710.10">
    <property type="entry name" value="DD-peptidase/beta-lactamase superfamily"/>
    <property type="match status" value="1"/>
</dbReference>
<dbReference type="PANTHER" id="PTHR43283">
    <property type="entry name" value="BETA-LACTAMASE-RELATED"/>
    <property type="match status" value="1"/>
</dbReference>
<evidence type="ECO:0000259" key="1">
    <source>
        <dbReference type="Pfam" id="PF00144"/>
    </source>
</evidence>
<evidence type="ECO:0000313" key="2">
    <source>
        <dbReference type="EMBL" id="GGB42909.1"/>
    </source>
</evidence>
<dbReference type="PANTHER" id="PTHR43283:SF3">
    <property type="entry name" value="BETA-LACTAMASE FAMILY PROTEIN (AFU_ORTHOLOGUE AFUA_5G07500)"/>
    <property type="match status" value="1"/>
</dbReference>
<sequence>MDAARLDHLCRVIEADLAARRYHGAVVRVARGGRIALDAVIGHADADRARPLAADSVFTIFSTTKAFTNVLALRAVELGRFALTTAVSEVIPEFDGGLRAQITVFDLLTHSSGLPMHYAPQPGMALDDLDAVLRVVFENVHSIEPAGDRVNYSPMYNQLLLGEMLRRTDPAGRGYREIIADDLFAPLGMDDTAIGVRADLQARHIVPDFQGHSPIEHRSARVPGPNGAFEDERAEMPWVGAVSTVPDLHRFAEMLRRRGTLDGARILSPVTMALATRNWTGDKPNELYRMLAHKRGWTPAPAGIGLGFTVRTDHVRHHMFGTLTAPGTFGNYGAGSALFWIDPVSDVSFVCLTAGLLEPNDNILRFQRLSDIVASAVG</sequence>
<reference evidence="2" key="1">
    <citation type="journal article" date="2014" name="Int. J. Syst. Evol. Microbiol.">
        <title>Complete genome sequence of Corynebacterium casei LMG S-19264T (=DSM 44701T), isolated from a smear-ripened cheese.</title>
        <authorList>
            <consortium name="US DOE Joint Genome Institute (JGI-PGF)"/>
            <person name="Walter F."/>
            <person name="Albersmeier A."/>
            <person name="Kalinowski J."/>
            <person name="Ruckert C."/>
        </authorList>
    </citation>
    <scope>NUCLEOTIDE SEQUENCE</scope>
    <source>
        <strain evidence="2">CGMCC 1.15330</strain>
    </source>
</reference>